<gene>
    <name evidence="2" type="ORF">H671_xg20233</name>
</gene>
<name>A0A061HYI7_CRIGR</name>
<feature type="region of interest" description="Disordered" evidence="1">
    <location>
        <begin position="18"/>
        <end position="40"/>
    </location>
</feature>
<sequence>MEQPITLHIQTILDEEKSSLPHPKILGPGHRGEEEHGPSGLGDCLIYGAVEDISIGGTDQHPCHLLETMRVLLDGH</sequence>
<proteinExistence type="predicted"/>
<reference evidence="3" key="1">
    <citation type="journal article" date="2013" name="Nat. Biotechnol.">
        <title>Chinese hamster genome sequenced from sorted chromosomes.</title>
        <authorList>
            <person name="Brinkrolf K."/>
            <person name="Rupp O."/>
            <person name="Laux H."/>
            <person name="Kollin F."/>
            <person name="Ernst W."/>
            <person name="Linke B."/>
            <person name="Kofler R."/>
            <person name="Romand S."/>
            <person name="Hesse F."/>
            <person name="Budach W.E."/>
            <person name="Galosy S."/>
            <person name="Muller D."/>
            <person name="Noll T."/>
            <person name="Wienberg J."/>
            <person name="Jostock T."/>
            <person name="Leonard M."/>
            <person name="Grillari J."/>
            <person name="Tauch A."/>
            <person name="Goesmann A."/>
            <person name="Helk B."/>
            <person name="Mott J.E."/>
            <person name="Puhler A."/>
            <person name="Borth N."/>
        </authorList>
    </citation>
    <scope>NUCLEOTIDE SEQUENCE [LARGE SCALE GENOMIC DNA]</scope>
    <source>
        <strain evidence="3">17A/GY</strain>
    </source>
</reference>
<protein>
    <submittedName>
        <fullName evidence="2">Uncharacterized protein</fullName>
    </submittedName>
</protein>
<evidence type="ECO:0000313" key="3">
    <source>
        <dbReference type="Proteomes" id="UP000030759"/>
    </source>
</evidence>
<accession>A0A061HYI7</accession>
<dbReference type="Proteomes" id="UP000030759">
    <property type="component" value="Unassembled WGS sequence"/>
</dbReference>
<organism evidence="2 3">
    <name type="scientific">Cricetulus griseus</name>
    <name type="common">Chinese hamster</name>
    <name type="synonym">Cricetulus barabensis griseus</name>
    <dbReference type="NCBI Taxonomy" id="10029"/>
    <lineage>
        <taxon>Eukaryota</taxon>
        <taxon>Metazoa</taxon>
        <taxon>Chordata</taxon>
        <taxon>Craniata</taxon>
        <taxon>Vertebrata</taxon>
        <taxon>Euteleostomi</taxon>
        <taxon>Mammalia</taxon>
        <taxon>Eutheria</taxon>
        <taxon>Euarchontoglires</taxon>
        <taxon>Glires</taxon>
        <taxon>Rodentia</taxon>
        <taxon>Myomorpha</taxon>
        <taxon>Muroidea</taxon>
        <taxon>Cricetidae</taxon>
        <taxon>Cricetinae</taxon>
        <taxon>Cricetulus</taxon>
    </lineage>
</organism>
<dbReference type="AlphaFoldDB" id="A0A061HYI7"/>
<dbReference type="EMBL" id="KE684301">
    <property type="protein sequence ID" value="ERE65442.1"/>
    <property type="molecule type" value="Genomic_DNA"/>
</dbReference>
<evidence type="ECO:0000313" key="2">
    <source>
        <dbReference type="EMBL" id="ERE65442.1"/>
    </source>
</evidence>
<evidence type="ECO:0000256" key="1">
    <source>
        <dbReference type="SAM" id="MobiDB-lite"/>
    </source>
</evidence>